<keyword evidence="1" id="KW-1133">Transmembrane helix</keyword>
<dbReference type="Proteomes" id="UP000534294">
    <property type="component" value="Unassembled WGS sequence"/>
</dbReference>
<feature type="transmembrane region" description="Helical" evidence="1">
    <location>
        <begin position="169"/>
        <end position="187"/>
    </location>
</feature>
<feature type="transmembrane region" description="Helical" evidence="1">
    <location>
        <begin position="107"/>
        <end position="125"/>
    </location>
</feature>
<dbReference type="RefSeq" id="WP_184209535.1">
    <property type="nucleotide sequence ID" value="NZ_JACHIF010000005.1"/>
</dbReference>
<protein>
    <recommendedName>
        <fullName evidence="4">DUF1761 domain-containing protein</fullName>
    </recommendedName>
</protein>
<reference evidence="2 3" key="1">
    <citation type="submission" date="2020-08" db="EMBL/GenBank/DDBJ databases">
        <title>Genomic Encyclopedia of Type Strains, Phase IV (KMG-IV): sequencing the most valuable type-strain genomes for metagenomic binning, comparative biology and taxonomic classification.</title>
        <authorList>
            <person name="Goeker M."/>
        </authorList>
    </citation>
    <scope>NUCLEOTIDE SEQUENCE [LARGE SCALE GENOMIC DNA]</scope>
    <source>
        <strain evidence="2 3">DSM 12251</strain>
    </source>
</reference>
<evidence type="ECO:0008006" key="4">
    <source>
        <dbReference type="Google" id="ProtNLM"/>
    </source>
</evidence>
<accession>A0A7W7YM78</accession>
<sequence length="197" mass="21815">MKLLSASLLAALVSFAWGYVSWMLMGWHQQSLHDFRDEAAVAEVLKANATHGTGIYTLPFPRKAVSYADPAEQKSLNEAHEKAKSEGPYLYAILRPGRHDWDMNSSLGWSLGRSFLAALILGALLHQTVLSFPGRLAFCGAAGLFAGLVCIFPQHIWFELPVREVIVGMADYVIEWTLAGLVLALFLSKEPTERDLR</sequence>
<keyword evidence="3" id="KW-1185">Reference proteome</keyword>
<feature type="transmembrane region" description="Helical" evidence="1">
    <location>
        <begin position="137"/>
        <end position="157"/>
    </location>
</feature>
<evidence type="ECO:0000313" key="2">
    <source>
        <dbReference type="EMBL" id="MBB5038577.1"/>
    </source>
</evidence>
<dbReference type="EMBL" id="JACHIF010000005">
    <property type="protein sequence ID" value="MBB5038577.1"/>
    <property type="molecule type" value="Genomic_DNA"/>
</dbReference>
<dbReference type="AlphaFoldDB" id="A0A7W7YM78"/>
<evidence type="ECO:0000256" key="1">
    <source>
        <dbReference type="SAM" id="Phobius"/>
    </source>
</evidence>
<proteinExistence type="predicted"/>
<name>A0A7W7YM78_9BACT</name>
<gene>
    <name evidence="2" type="ORF">HNQ64_002840</name>
</gene>
<organism evidence="2 3">
    <name type="scientific">Prosthecobacter dejongeii</name>
    <dbReference type="NCBI Taxonomy" id="48465"/>
    <lineage>
        <taxon>Bacteria</taxon>
        <taxon>Pseudomonadati</taxon>
        <taxon>Verrucomicrobiota</taxon>
        <taxon>Verrucomicrobiia</taxon>
        <taxon>Verrucomicrobiales</taxon>
        <taxon>Verrucomicrobiaceae</taxon>
        <taxon>Prosthecobacter</taxon>
    </lineage>
</organism>
<keyword evidence="1" id="KW-0812">Transmembrane</keyword>
<evidence type="ECO:0000313" key="3">
    <source>
        <dbReference type="Proteomes" id="UP000534294"/>
    </source>
</evidence>
<keyword evidence="1" id="KW-0472">Membrane</keyword>
<comment type="caution">
    <text evidence="2">The sequence shown here is derived from an EMBL/GenBank/DDBJ whole genome shotgun (WGS) entry which is preliminary data.</text>
</comment>